<keyword evidence="5" id="KW-1185">Reference proteome</keyword>
<feature type="compositionally biased region" description="Acidic residues" evidence="1">
    <location>
        <begin position="195"/>
        <end position="216"/>
    </location>
</feature>
<dbReference type="RefSeq" id="XP_070912619.1">
    <property type="nucleotide sequence ID" value="XM_071056518.1"/>
</dbReference>
<keyword evidence="2" id="KW-0732">Signal</keyword>
<dbReference type="GeneID" id="98171841"/>
<evidence type="ECO:0000256" key="1">
    <source>
        <dbReference type="SAM" id="MobiDB-lite"/>
    </source>
</evidence>
<evidence type="ECO:0000313" key="4">
    <source>
        <dbReference type="EMBL" id="GAB1310886.1"/>
    </source>
</evidence>
<dbReference type="EMBL" id="BAAFSV010000001">
    <property type="protein sequence ID" value="GAB1310886.1"/>
    <property type="molecule type" value="Genomic_DNA"/>
</dbReference>
<feature type="region of interest" description="Disordered" evidence="1">
    <location>
        <begin position="180"/>
        <end position="227"/>
    </location>
</feature>
<comment type="caution">
    <text evidence="4">The sequence shown here is derived from an EMBL/GenBank/DDBJ whole genome shotgun (WGS) entry which is preliminary data.</text>
</comment>
<dbReference type="Pfam" id="PF14040">
    <property type="entry name" value="DNase_NucA_NucB"/>
    <property type="match status" value="1"/>
</dbReference>
<evidence type="ECO:0000313" key="5">
    <source>
        <dbReference type="Proteomes" id="UP001628179"/>
    </source>
</evidence>
<proteinExistence type="predicted"/>
<protein>
    <recommendedName>
        <fullName evidence="3">Deoxyribonuclease NucA/NucB domain-containing protein</fullName>
    </recommendedName>
</protein>
<feature type="domain" description="Deoxyribonuclease NucA/NucB" evidence="3">
    <location>
        <begin position="52"/>
        <end position="145"/>
    </location>
</feature>
<reference evidence="4 5" key="1">
    <citation type="submission" date="2024-09" db="EMBL/GenBank/DDBJ databases">
        <title>Itraconazole resistance in Madurella fahalii resulting from another homologue of gene encoding cytochrome P450 14-alpha sterol demethylase (CYP51).</title>
        <authorList>
            <person name="Yoshioka I."/>
            <person name="Fahal A.H."/>
            <person name="Kaneko S."/>
            <person name="Yaguchi T."/>
        </authorList>
    </citation>
    <scope>NUCLEOTIDE SEQUENCE [LARGE SCALE GENOMIC DNA]</scope>
    <source>
        <strain evidence="4 5">IFM 68171</strain>
    </source>
</reference>
<organism evidence="4 5">
    <name type="scientific">Madurella fahalii</name>
    <dbReference type="NCBI Taxonomy" id="1157608"/>
    <lineage>
        <taxon>Eukaryota</taxon>
        <taxon>Fungi</taxon>
        <taxon>Dikarya</taxon>
        <taxon>Ascomycota</taxon>
        <taxon>Pezizomycotina</taxon>
        <taxon>Sordariomycetes</taxon>
        <taxon>Sordariomycetidae</taxon>
        <taxon>Sordariales</taxon>
        <taxon>Sordariales incertae sedis</taxon>
        <taxon>Madurella</taxon>
    </lineage>
</organism>
<gene>
    <name evidence="4" type="ORF">MFIFM68171_01096</name>
</gene>
<name>A0ABQ0FZF7_9PEZI</name>
<feature type="chain" id="PRO_5046257754" description="Deoxyribonuclease NucA/NucB domain-containing protein" evidence="2">
    <location>
        <begin position="18"/>
        <end position="297"/>
    </location>
</feature>
<dbReference type="InterPro" id="IPR029476">
    <property type="entry name" value="DNase_NucA_NucB"/>
</dbReference>
<accession>A0ABQ0FZF7</accession>
<feature type="signal peptide" evidence="2">
    <location>
        <begin position="1"/>
        <end position="17"/>
    </location>
</feature>
<evidence type="ECO:0000256" key="2">
    <source>
        <dbReference type="SAM" id="SignalP"/>
    </source>
</evidence>
<dbReference type="Proteomes" id="UP001628179">
    <property type="component" value="Unassembled WGS sequence"/>
</dbReference>
<sequence length="297" mass="32021">MKFVALVTAALATLSLATPKAHSSTSLEPRQNNPDDLLIFNCQDIPEVCTNMCYGAYCLDISESLTYDRPSASEKRRRRRAAGCIQSGGNRCSVRKGHEPGFQCDEYPFASTVSNGGSDVRVNRCVPAAQNSRQGATINAFYQAAYCGGGPCDFTVSFGNPGAAGVSYCSAWATPEDCDVDDDNEVIGPGGNTDPSDDETADDGTDTTDPGEEEPTTEDKKKKRRSNKIVGRYRTASGFVIEVPGGAYIGQRAFYVEPVNATLWEVQAAERDLNPWLGLDDMVANLVVKEDTVVEQL</sequence>
<evidence type="ECO:0000259" key="3">
    <source>
        <dbReference type="Pfam" id="PF14040"/>
    </source>
</evidence>